<keyword evidence="13" id="KW-1185">Reference proteome</keyword>
<dbReference type="GO" id="GO:0005737">
    <property type="term" value="C:cytoplasm"/>
    <property type="evidence" value="ECO:0007669"/>
    <property type="project" value="UniProtKB-SubCell"/>
</dbReference>
<accession>S3VD40</accession>
<evidence type="ECO:0000256" key="8">
    <source>
        <dbReference type="ARBA" id="ARBA00022691"/>
    </source>
</evidence>
<evidence type="ECO:0000256" key="10">
    <source>
        <dbReference type="ARBA" id="ARBA00031323"/>
    </source>
</evidence>
<dbReference type="EC" id="2.1.1.77" evidence="3"/>
<dbReference type="PANTHER" id="PTHR11579:SF0">
    <property type="entry name" value="PROTEIN-L-ISOASPARTATE(D-ASPARTATE) O-METHYLTRANSFERASE"/>
    <property type="match status" value="1"/>
</dbReference>
<keyword evidence="5" id="KW-0963">Cytoplasm</keyword>
<dbReference type="SUPFAM" id="SSF53335">
    <property type="entry name" value="S-adenosyl-L-methionine-dependent methyltransferases"/>
    <property type="match status" value="1"/>
</dbReference>
<protein>
    <recommendedName>
        <fullName evidence="4">Protein-L-isoaspartate O-methyltransferase</fullName>
        <ecNumber evidence="3">2.1.1.77</ecNumber>
    </recommendedName>
    <alternativeName>
        <fullName evidence="11">L-isoaspartyl protein carboxyl methyltransferase</fullName>
    </alternativeName>
    <alternativeName>
        <fullName evidence="9">Protein L-isoaspartyl methyltransferase</fullName>
    </alternativeName>
    <alternativeName>
        <fullName evidence="10">Protein-beta-aspartate methyltransferase</fullName>
    </alternativeName>
</protein>
<dbReference type="GO" id="GO:0004719">
    <property type="term" value="F:protein-L-isoaspartate (D-aspartate) O-methyltransferase activity"/>
    <property type="evidence" value="ECO:0007669"/>
    <property type="project" value="UniProtKB-EC"/>
</dbReference>
<dbReference type="Pfam" id="PF01135">
    <property type="entry name" value="PCMT"/>
    <property type="match status" value="1"/>
</dbReference>
<keyword evidence="6" id="KW-0489">Methyltransferase</keyword>
<comment type="caution">
    <text evidence="12">The sequence shown here is derived from an EMBL/GenBank/DDBJ whole genome shotgun (WGS) entry which is preliminary data.</text>
</comment>
<evidence type="ECO:0000313" key="13">
    <source>
        <dbReference type="Proteomes" id="UP000014540"/>
    </source>
</evidence>
<evidence type="ECO:0000256" key="3">
    <source>
        <dbReference type="ARBA" id="ARBA00011890"/>
    </source>
</evidence>
<dbReference type="STRING" id="1193011.LEP1GSC058_2566"/>
<evidence type="ECO:0000256" key="1">
    <source>
        <dbReference type="ARBA" id="ARBA00004496"/>
    </source>
</evidence>
<evidence type="ECO:0000256" key="5">
    <source>
        <dbReference type="ARBA" id="ARBA00022490"/>
    </source>
</evidence>
<dbReference type="Gene3D" id="3.40.50.150">
    <property type="entry name" value="Vaccinia Virus protein VP39"/>
    <property type="match status" value="1"/>
</dbReference>
<sequence length="235" mass="26352">MENHPFGPPPLFDSANSIAEREAMVKNQIIARGISDSSVIQAMRNVPRHFFLPSESRHLAYLDKAISIGFGQTISQPYIVAYILEKLSVSPKEKVLEVGTGSGYLTALLIDMKAEVVSVEIVPELHRRATEILELWFPGCTKIHRIRIGDAYEFAKEKGIYTRFVSSACLPKIPETIHPFFLCLRDGGLAVFPILGTGNVQHLVTLLKRNDRWEERDRIEVKFVPLTGRGGLPDK</sequence>
<evidence type="ECO:0000256" key="7">
    <source>
        <dbReference type="ARBA" id="ARBA00022679"/>
    </source>
</evidence>
<dbReference type="GO" id="GO:0032259">
    <property type="term" value="P:methylation"/>
    <property type="evidence" value="ECO:0007669"/>
    <property type="project" value="UniProtKB-KW"/>
</dbReference>
<comment type="similarity">
    <text evidence="2">Belongs to the methyltransferase superfamily. L-isoaspartyl/D-aspartyl protein methyltransferase family.</text>
</comment>
<dbReference type="AlphaFoldDB" id="S3VD40"/>
<reference evidence="12" key="1">
    <citation type="submission" date="2013-04" db="EMBL/GenBank/DDBJ databases">
        <authorList>
            <person name="Harkins D.M."/>
            <person name="Durkin A.S."/>
            <person name="Selengut J.D."/>
            <person name="Sanka R."/>
            <person name="DePew J."/>
            <person name="Purushe J."/>
            <person name="Ahmed A."/>
            <person name="van der Linden H."/>
            <person name="Goris M.G.A."/>
            <person name="Hartskeerl R.A."/>
            <person name="Vinetz J.M."/>
            <person name="Sutton G.G."/>
            <person name="Nelson W.C."/>
            <person name="Fouts D.E."/>
        </authorList>
    </citation>
    <scope>NUCLEOTIDE SEQUENCE [LARGE SCALE GENOMIC DNA]</scope>
    <source>
        <strain evidence="12">BUT 6</strain>
    </source>
</reference>
<proteinExistence type="inferred from homology"/>
<name>S3VD40_9LEPT</name>
<dbReference type="PANTHER" id="PTHR11579">
    <property type="entry name" value="PROTEIN-L-ISOASPARTATE O-METHYLTRANSFERASE"/>
    <property type="match status" value="1"/>
</dbReference>
<dbReference type="OrthoDB" id="9772751at2"/>
<evidence type="ECO:0000256" key="2">
    <source>
        <dbReference type="ARBA" id="ARBA00005369"/>
    </source>
</evidence>
<dbReference type="EMBL" id="AKWZ02000010">
    <property type="protein sequence ID" value="EPG74410.1"/>
    <property type="molecule type" value="Genomic_DNA"/>
</dbReference>
<gene>
    <name evidence="12" type="ORF">LEP1GSC058_2566</name>
</gene>
<dbReference type="InterPro" id="IPR029063">
    <property type="entry name" value="SAM-dependent_MTases_sf"/>
</dbReference>
<dbReference type="RefSeq" id="WP_016550863.1">
    <property type="nucleotide sequence ID" value="NZ_AKWZ02000010.1"/>
</dbReference>
<evidence type="ECO:0000256" key="6">
    <source>
        <dbReference type="ARBA" id="ARBA00022603"/>
    </source>
</evidence>
<organism evidence="12 13">
    <name type="scientific">Leptospira fainei serovar Hurstbridge str. BUT 6</name>
    <dbReference type="NCBI Taxonomy" id="1193011"/>
    <lineage>
        <taxon>Bacteria</taxon>
        <taxon>Pseudomonadati</taxon>
        <taxon>Spirochaetota</taxon>
        <taxon>Spirochaetia</taxon>
        <taxon>Leptospirales</taxon>
        <taxon>Leptospiraceae</taxon>
        <taxon>Leptospira</taxon>
    </lineage>
</organism>
<dbReference type="Proteomes" id="UP000014540">
    <property type="component" value="Unassembled WGS sequence"/>
</dbReference>
<comment type="subcellular location">
    <subcellularLocation>
        <location evidence="1">Cytoplasm</location>
    </subcellularLocation>
</comment>
<evidence type="ECO:0000313" key="12">
    <source>
        <dbReference type="EMBL" id="EPG74410.1"/>
    </source>
</evidence>
<keyword evidence="8" id="KW-0949">S-adenosyl-L-methionine</keyword>
<evidence type="ECO:0000256" key="4">
    <source>
        <dbReference type="ARBA" id="ARBA00013346"/>
    </source>
</evidence>
<dbReference type="InterPro" id="IPR000682">
    <property type="entry name" value="PCMT"/>
</dbReference>
<evidence type="ECO:0000256" key="11">
    <source>
        <dbReference type="ARBA" id="ARBA00031350"/>
    </source>
</evidence>
<dbReference type="CDD" id="cd02440">
    <property type="entry name" value="AdoMet_MTases"/>
    <property type="match status" value="1"/>
</dbReference>
<evidence type="ECO:0000256" key="9">
    <source>
        <dbReference type="ARBA" id="ARBA00030757"/>
    </source>
</evidence>
<keyword evidence="7" id="KW-0808">Transferase</keyword>